<name>A0A975F6E7_9SPIR</name>
<dbReference type="EMBL" id="CP054257">
    <property type="protein sequence ID" value="QTQ12832.1"/>
    <property type="molecule type" value="Genomic_DNA"/>
</dbReference>
<protein>
    <recommendedName>
        <fullName evidence="8">Probable membrane transporter protein</fullName>
    </recommendedName>
</protein>
<keyword evidence="4 8" id="KW-1003">Cell membrane</keyword>
<organism evidence="10 11">
    <name type="scientific">Treponema parvum</name>
    <dbReference type="NCBI Taxonomy" id="138851"/>
    <lineage>
        <taxon>Bacteria</taxon>
        <taxon>Pseudomonadati</taxon>
        <taxon>Spirochaetota</taxon>
        <taxon>Spirochaetia</taxon>
        <taxon>Spirochaetales</taxon>
        <taxon>Treponemataceae</taxon>
        <taxon>Treponema</taxon>
    </lineage>
</organism>
<comment type="similarity">
    <text evidence="2 8">Belongs to the 4-toluene sulfonate uptake permease (TSUP) (TC 2.A.102) family.</text>
</comment>
<keyword evidence="3" id="KW-0813">Transport</keyword>
<dbReference type="InterPro" id="IPR002781">
    <property type="entry name" value="TM_pro_TauE-like"/>
</dbReference>
<comment type="subcellular location">
    <subcellularLocation>
        <location evidence="1 8">Cell membrane</location>
        <topology evidence="1 8">Multi-pass membrane protein</topology>
    </subcellularLocation>
</comment>
<feature type="transmembrane region" description="Helical" evidence="8">
    <location>
        <begin position="135"/>
        <end position="154"/>
    </location>
</feature>
<dbReference type="GO" id="GO:0005886">
    <property type="term" value="C:plasma membrane"/>
    <property type="evidence" value="ECO:0007669"/>
    <property type="project" value="UniProtKB-SubCell"/>
</dbReference>
<dbReference type="Proteomes" id="UP000671908">
    <property type="component" value="Chromosome"/>
</dbReference>
<dbReference type="EMBL" id="CP054142">
    <property type="protein sequence ID" value="QTQ15197.1"/>
    <property type="molecule type" value="Genomic_DNA"/>
</dbReference>
<dbReference type="KEGG" id="tpav:HRQ91_10270"/>
<feature type="transmembrane region" description="Helical" evidence="8">
    <location>
        <begin position="104"/>
        <end position="123"/>
    </location>
</feature>
<evidence type="ECO:0000256" key="4">
    <source>
        <dbReference type="ARBA" id="ARBA00022475"/>
    </source>
</evidence>
<feature type="transmembrane region" description="Helical" evidence="8">
    <location>
        <begin position="236"/>
        <end position="257"/>
    </location>
</feature>
<evidence type="ECO:0000313" key="10">
    <source>
        <dbReference type="EMBL" id="QTQ15197.1"/>
    </source>
</evidence>
<feature type="transmembrane region" description="Helical" evidence="8">
    <location>
        <begin position="36"/>
        <end position="53"/>
    </location>
</feature>
<proteinExistence type="inferred from homology"/>
<evidence type="ECO:0000256" key="1">
    <source>
        <dbReference type="ARBA" id="ARBA00004651"/>
    </source>
</evidence>
<evidence type="ECO:0000256" key="6">
    <source>
        <dbReference type="ARBA" id="ARBA00022989"/>
    </source>
</evidence>
<dbReference type="PANTHER" id="PTHR30269:SF0">
    <property type="entry name" value="MEMBRANE TRANSPORTER PROTEIN YFCA-RELATED"/>
    <property type="match status" value="1"/>
</dbReference>
<feature type="transmembrane region" description="Helical" evidence="8">
    <location>
        <begin position="74"/>
        <end position="92"/>
    </location>
</feature>
<gene>
    <name evidence="9" type="ORF">HRI96_01725</name>
    <name evidence="10" type="ORF">HRQ91_10270</name>
</gene>
<reference evidence="10 11" key="2">
    <citation type="journal article" date="2021" name="Microbiol. Resour. Announc.">
        <title>Complete Genome Sequences of Three Human Oral Treponema parvum Isolates.</title>
        <authorList>
            <person name="Zeng H."/>
            <person name="Watt R.M."/>
        </authorList>
    </citation>
    <scope>NUCLEOTIDE SEQUENCE [LARGE SCALE GENOMIC DNA]</scope>
    <source>
        <strain evidence="10 11">ATCC 700770</strain>
        <strain evidence="9">ATCC 700773</strain>
    </source>
</reference>
<dbReference type="Proteomes" id="UP000671995">
    <property type="component" value="Chromosome"/>
</dbReference>
<feature type="transmembrane region" description="Helical" evidence="8">
    <location>
        <begin position="166"/>
        <end position="185"/>
    </location>
</feature>
<dbReference type="PANTHER" id="PTHR30269">
    <property type="entry name" value="TRANSMEMBRANE PROTEIN YFCA"/>
    <property type="match status" value="1"/>
</dbReference>
<keyword evidence="7 8" id="KW-0472">Membrane</keyword>
<dbReference type="AlphaFoldDB" id="A0A975F6E7"/>
<sequence>MFLHYSYPVTLAVLCPLIFLAGFVDSVAGGGGLISLPAYIFAGLPIHVCYGTNKFVNGFGTLCASLNYFKNNCVNARAALFGTIGALIGSNFGARTALRLSSDALKICLLVILPVVVVFMIFNRRFGFEKEKAPIKRPIFSAGALFTGLIVGWYDGFFGPGTGMFLTLILAALLHMNLLTAGGTAKVINLASNIGSAAAFLAAGKVFFMVAIPCMLCSVGGNFLGSRLAIKNGAKIIRPVIVIVSVLLIAHIVSDFLKV</sequence>
<evidence type="ECO:0000313" key="9">
    <source>
        <dbReference type="EMBL" id="QTQ12832.1"/>
    </source>
</evidence>
<evidence type="ECO:0000313" key="11">
    <source>
        <dbReference type="Proteomes" id="UP000671908"/>
    </source>
</evidence>
<feature type="transmembrane region" description="Helical" evidence="8">
    <location>
        <begin position="197"/>
        <end position="224"/>
    </location>
</feature>
<evidence type="ECO:0000256" key="7">
    <source>
        <dbReference type="ARBA" id="ARBA00023136"/>
    </source>
</evidence>
<evidence type="ECO:0000256" key="3">
    <source>
        <dbReference type="ARBA" id="ARBA00022448"/>
    </source>
</evidence>
<evidence type="ECO:0000256" key="5">
    <source>
        <dbReference type="ARBA" id="ARBA00022692"/>
    </source>
</evidence>
<keyword evidence="11" id="KW-1185">Reference proteome</keyword>
<evidence type="ECO:0000256" key="2">
    <source>
        <dbReference type="ARBA" id="ARBA00009142"/>
    </source>
</evidence>
<accession>A0A975F6E7</accession>
<dbReference type="InterPro" id="IPR052017">
    <property type="entry name" value="TSUP"/>
</dbReference>
<evidence type="ECO:0000256" key="8">
    <source>
        <dbReference type="RuleBase" id="RU363041"/>
    </source>
</evidence>
<keyword evidence="6 8" id="KW-1133">Transmembrane helix</keyword>
<reference evidence="10" key="1">
    <citation type="submission" date="2020-05" db="EMBL/GenBank/DDBJ databases">
        <authorList>
            <person name="Zeng H."/>
            <person name="Chan Y.K."/>
            <person name="Watt R.M."/>
        </authorList>
    </citation>
    <scope>NUCLEOTIDE SEQUENCE</scope>
    <source>
        <strain evidence="10">ATCC 700770</strain>
        <strain evidence="9">ATCC 700773</strain>
    </source>
</reference>
<keyword evidence="5 8" id="KW-0812">Transmembrane</keyword>
<dbReference type="Pfam" id="PF01925">
    <property type="entry name" value="TauE"/>
    <property type="match status" value="1"/>
</dbReference>